<dbReference type="EMBL" id="CAADFV010000142">
    <property type="protein sequence ID" value="VFK67336.1"/>
    <property type="molecule type" value="Genomic_DNA"/>
</dbReference>
<proteinExistence type="inferred from homology"/>
<evidence type="ECO:0000259" key="16">
    <source>
        <dbReference type="SMART" id="SM00936"/>
    </source>
</evidence>
<dbReference type="Pfam" id="PF00768">
    <property type="entry name" value="Peptidase_S11"/>
    <property type="match status" value="1"/>
</dbReference>
<dbReference type="GO" id="GO:0009252">
    <property type="term" value="P:peptidoglycan biosynthetic process"/>
    <property type="evidence" value="ECO:0007669"/>
    <property type="project" value="UniProtKB-UniPathway"/>
</dbReference>
<protein>
    <recommendedName>
        <fullName evidence="4">serine-type D-Ala-D-Ala carboxypeptidase</fullName>
        <ecNumber evidence="4">3.4.16.4</ecNumber>
    </recommendedName>
</protein>
<dbReference type="PANTHER" id="PTHR21581">
    <property type="entry name" value="D-ALANYL-D-ALANINE CARBOXYPEPTIDASE"/>
    <property type="match status" value="1"/>
</dbReference>
<keyword evidence="8" id="KW-0378">Hydrolase</keyword>
<evidence type="ECO:0000256" key="15">
    <source>
        <dbReference type="RuleBase" id="RU004016"/>
    </source>
</evidence>
<evidence type="ECO:0000256" key="14">
    <source>
        <dbReference type="PIRSR" id="PIRSR618044-2"/>
    </source>
</evidence>
<evidence type="ECO:0000256" key="7">
    <source>
        <dbReference type="ARBA" id="ARBA00022729"/>
    </source>
</evidence>
<gene>
    <name evidence="18" type="ORF">BECKTUN1418E_GA0071001_11429</name>
    <name evidence="17" type="ORF">BECKTUN1418F_GA0071002_11449</name>
</gene>
<dbReference type="PANTHER" id="PTHR21581:SF6">
    <property type="entry name" value="TRAFFICKING PROTEIN PARTICLE COMPLEX SUBUNIT 12"/>
    <property type="match status" value="1"/>
</dbReference>
<evidence type="ECO:0000313" key="17">
    <source>
        <dbReference type="EMBL" id="VFK58454.1"/>
    </source>
</evidence>
<dbReference type="InterPro" id="IPR012907">
    <property type="entry name" value="Peptidase_S11_C"/>
</dbReference>
<evidence type="ECO:0000256" key="13">
    <source>
        <dbReference type="PIRSR" id="PIRSR618044-1"/>
    </source>
</evidence>
<comment type="similarity">
    <text evidence="3 15">Belongs to the peptidase S11 family.</text>
</comment>
<dbReference type="PRINTS" id="PR00725">
    <property type="entry name" value="DADACBPTASE1"/>
</dbReference>
<dbReference type="UniPathway" id="UPA00219"/>
<dbReference type="SUPFAM" id="SSF56601">
    <property type="entry name" value="beta-lactamase/transpeptidase-like"/>
    <property type="match status" value="1"/>
</dbReference>
<dbReference type="AlphaFoldDB" id="A0A450ZXD0"/>
<dbReference type="GO" id="GO:0009002">
    <property type="term" value="F:serine-type D-Ala-D-Ala carboxypeptidase activity"/>
    <property type="evidence" value="ECO:0007669"/>
    <property type="project" value="UniProtKB-EC"/>
</dbReference>
<dbReference type="EC" id="3.4.16.4" evidence="4"/>
<dbReference type="EMBL" id="CAADFY010000144">
    <property type="protein sequence ID" value="VFK58454.1"/>
    <property type="molecule type" value="Genomic_DNA"/>
</dbReference>
<keyword evidence="6" id="KW-0645">Protease</keyword>
<organism evidence="17">
    <name type="scientific">Candidatus Kentrum sp. TUN</name>
    <dbReference type="NCBI Taxonomy" id="2126343"/>
    <lineage>
        <taxon>Bacteria</taxon>
        <taxon>Pseudomonadati</taxon>
        <taxon>Pseudomonadota</taxon>
        <taxon>Gammaproteobacteria</taxon>
        <taxon>Candidatus Kentrum</taxon>
    </lineage>
</organism>
<dbReference type="Gene3D" id="2.60.410.10">
    <property type="entry name" value="D-Ala-D-Ala carboxypeptidase, C-terminal domain"/>
    <property type="match status" value="1"/>
</dbReference>
<feature type="active site" description="Acyl-ester intermediate" evidence="13">
    <location>
        <position position="77"/>
    </location>
</feature>
<evidence type="ECO:0000256" key="8">
    <source>
        <dbReference type="ARBA" id="ARBA00022801"/>
    </source>
</evidence>
<evidence type="ECO:0000256" key="3">
    <source>
        <dbReference type="ARBA" id="ARBA00007164"/>
    </source>
</evidence>
<dbReference type="InterPro" id="IPR012338">
    <property type="entry name" value="Beta-lactam/transpept-like"/>
</dbReference>
<feature type="active site" evidence="13">
    <location>
        <position position="137"/>
    </location>
</feature>
<dbReference type="InterPro" id="IPR037167">
    <property type="entry name" value="Peptidase_S11_C_sf"/>
</dbReference>
<dbReference type="Gene3D" id="3.40.710.10">
    <property type="entry name" value="DD-peptidase/beta-lactamase superfamily"/>
    <property type="match status" value="1"/>
</dbReference>
<dbReference type="GO" id="GO:0006508">
    <property type="term" value="P:proteolysis"/>
    <property type="evidence" value="ECO:0007669"/>
    <property type="project" value="UniProtKB-KW"/>
</dbReference>
<dbReference type="InterPro" id="IPR018044">
    <property type="entry name" value="Peptidase_S11"/>
</dbReference>
<dbReference type="SUPFAM" id="SSF69189">
    <property type="entry name" value="Penicillin-binding protein associated domain"/>
    <property type="match status" value="1"/>
</dbReference>
<evidence type="ECO:0000313" key="18">
    <source>
        <dbReference type="EMBL" id="VFK67336.1"/>
    </source>
</evidence>
<keyword evidence="10" id="KW-0573">Peptidoglycan synthesis</keyword>
<reference evidence="17" key="1">
    <citation type="submission" date="2019-02" db="EMBL/GenBank/DDBJ databases">
        <authorList>
            <person name="Gruber-Vodicka R. H."/>
            <person name="Seah K. B. B."/>
        </authorList>
    </citation>
    <scope>NUCLEOTIDE SEQUENCE</scope>
    <source>
        <strain evidence="18">BECK_BY2</strain>
        <strain evidence="17">BECK_BY3</strain>
    </source>
</reference>
<evidence type="ECO:0000256" key="1">
    <source>
        <dbReference type="ARBA" id="ARBA00003217"/>
    </source>
</evidence>
<evidence type="ECO:0000256" key="4">
    <source>
        <dbReference type="ARBA" id="ARBA00012448"/>
    </source>
</evidence>
<comment type="pathway">
    <text evidence="2">Cell wall biogenesis; peptidoglycan biosynthesis.</text>
</comment>
<dbReference type="Pfam" id="PF07943">
    <property type="entry name" value="PBP5_C"/>
    <property type="match status" value="1"/>
</dbReference>
<dbReference type="SMART" id="SM00936">
    <property type="entry name" value="PBP5_C"/>
    <property type="match status" value="1"/>
</dbReference>
<name>A0A450ZXD0_9GAMM</name>
<sequence length="395" mass="44104">MYKYNPLLFPFCKIKIFRVPSFFLFVALFFSTPVAAVEAPLLPSLPKIDAKGYLLLDAYSGAVLAEKNADVRVKPASLTKMMTSYVIFSELRAGNITLDEEILISEKAWRTSGSRTFVEVDTHVPVHVLLKGIIVQSGNDASVAFAEHIAGDESAFAQRMNQQAKRLGLTGSHFVNSSGLPAHNHYTTTRDMALLGTALIKDFPELYKLHAIKSYEYNNIPQYNRNKLLWRDETVDGIKTGYTGAAGYCLVASAKRKEMRLVSVIMGAKSVKSRTKATQTLLNYGFRFFKTRRLYAAKIPLNTVRVWKGSTDSLDIGLAESLYITTPAEQFNHLKANMEFNTKITAPVVEGSIQGKLQIMLGSEMLLERPVISLESVEEGGLWRQAFDGMKLYFQ</sequence>
<evidence type="ECO:0000256" key="2">
    <source>
        <dbReference type="ARBA" id="ARBA00004752"/>
    </source>
</evidence>
<accession>A0A450ZXD0</accession>
<dbReference type="GO" id="GO:0071555">
    <property type="term" value="P:cell wall organization"/>
    <property type="evidence" value="ECO:0007669"/>
    <property type="project" value="UniProtKB-KW"/>
</dbReference>
<feature type="active site" description="Proton acceptor" evidence="13">
    <location>
        <position position="80"/>
    </location>
</feature>
<comment type="function">
    <text evidence="1">Removes C-terminal D-alanyl residues from sugar-peptide cell wall precursors.</text>
</comment>
<feature type="domain" description="Peptidase S11 D-Ala-D-Ala carboxypeptidase A C-terminal" evidence="16">
    <location>
        <begin position="289"/>
        <end position="379"/>
    </location>
</feature>
<keyword evidence="7" id="KW-0732">Signal</keyword>
<dbReference type="InterPro" id="IPR015956">
    <property type="entry name" value="Peniciliin-bd_prot_C_sf"/>
</dbReference>
<evidence type="ECO:0000256" key="5">
    <source>
        <dbReference type="ARBA" id="ARBA00022645"/>
    </source>
</evidence>
<evidence type="ECO:0000256" key="12">
    <source>
        <dbReference type="ARBA" id="ARBA00034000"/>
    </source>
</evidence>
<keyword evidence="9" id="KW-0133">Cell shape</keyword>
<comment type="catalytic activity">
    <reaction evidence="12">
        <text>Preferential cleavage: (Ac)2-L-Lys-D-Ala-|-D-Ala. Also transpeptidation of peptidyl-alanyl moieties that are N-acyl substituents of D-alanine.</text>
        <dbReference type="EC" id="3.4.16.4"/>
    </reaction>
</comment>
<dbReference type="InterPro" id="IPR001967">
    <property type="entry name" value="Peptidase_S11_N"/>
</dbReference>
<evidence type="ECO:0000256" key="6">
    <source>
        <dbReference type="ARBA" id="ARBA00022670"/>
    </source>
</evidence>
<feature type="binding site" evidence="14">
    <location>
        <position position="239"/>
    </location>
    <ligand>
        <name>substrate</name>
    </ligand>
</feature>
<evidence type="ECO:0000256" key="10">
    <source>
        <dbReference type="ARBA" id="ARBA00022984"/>
    </source>
</evidence>
<keyword evidence="11" id="KW-0961">Cell wall biogenesis/degradation</keyword>
<evidence type="ECO:0000256" key="11">
    <source>
        <dbReference type="ARBA" id="ARBA00023316"/>
    </source>
</evidence>
<dbReference type="GO" id="GO:0008360">
    <property type="term" value="P:regulation of cell shape"/>
    <property type="evidence" value="ECO:0007669"/>
    <property type="project" value="UniProtKB-KW"/>
</dbReference>
<keyword evidence="5 17" id="KW-0121">Carboxypeptidase</keyword>
<evidence type="ECO:0000256" key="9">
    <source>
        <dbReference type="ARBA" id="ARBA00022960"/>
    </source>
</evidence>